<dbReference type="GO" id="GO:0003824">
    <property type="term" value="F:catalytic activity"/>
    <property type="evidence" value="ECO:0007669"/>
    <property type="project" value="UniProtKB-ARBA"/>
</dbReference>
<dbReference type="InterPro" id="IPR000073">
    <property type="entry name" value="AB_hydrolase_1"/>
</dbReference>
<proteinExistence type="predicted"/>
<dbReference type="OrthoDB" id="3211023at2"/>
<feature type="domain" description="AB hydrolase-1" evidence="1">
    <location>
        <begin position="78"/>
        <end position="318"/>
    </location>
</feature>
<accession>A0A221VYL0</accession>
<dbReference type="PANTHER" id="PTHR43194">
    <property type="entry name" value="HYDROLASE ALPHA/BETA FOLD FAMILY"/>
    <property type="match status" value="1"/>
</dbReference>
<name>A0A221VYL0_9PSEU</name>
<dbReference type="PANTHER" id="PTHR43194:SF2">
    <property type="entry name" value="PEROXISOMAL MEMBRANE PROTEIN LPX1"/>
    <property type="match status" value="1"/>
</dbReference>
<dbReference type="KEGG" id="ahg:AHOG_04560"/>
<organism evidence="2 3">
    <name type="scientific">Actinoalloteichus hoggarensis</name>
    <dbReference type="NCBI Taxonomy" id="1470176"/>
    <lineage>
        <taxon>Bacteria</taxon>
        <taxon>Bacillati</taxon>
        <taxon>Actinomycetota</taxon>
        <taxon>Actinomycetes</taxon>
        <taxon>Pseudonocardiales</taxon>
        <taxon>Pseudonocardiaceae</taxon>
        <taxon>Actinoalloteichus</taxon>
    </lineage>
</organism>
<reference evidence="2 3" key="1">
    <citation type="submission" date="2017-07" db="EMBL/GenBank/DDBJ databases">
        <title>Complete genome sequence of Actinoalloteichus hoggarensis DSM 45943, type strain of Actinoalloteichus hoggarensis.</title>
        <authorList>
            <person name="Ruckert C."/>
            <person name="Nouioui I."/>
            <person name="Willmese J."/>
            <person name="van Wezel G."/>
            <person name="Klenk H.-P."/>
            <person name="Kalinowski J."/>
            <person name="Zotchev S.B."/>
        </authorList>
    </citation>
    <scope>NUCLEOTIDE SEQUENCE [LARGE SCALE GENOMIC DNA]</scope>
    <source>
        <strain evidence="2 3">DSM 45943</strain>
    </source>
</reference>
<evidence type="ECO:0000313" key="2">
    <source>
        <dbReference type="EMBL" id="ASO18568.1"/>
    </source>
</evidence>
<evidence type="ECO:0000259" key="1">
    <source>
        <dbReference type="Pfam" id="PF12697"/>
    </source>
</evidence>
<dbReference type="InterPro" id="IPR050228">
    <property type="entry name" value="Carboxylesterase_BioH"/>
</dbReference>
<protein>
    <submittedName>
        <fullName evidence="2">2-succinyl-6-hydroxy-2, 4-cyclohexadiene-1-carboxylate synthase</fullName>
    </submittedName>
</protein>
<dbReference type="SUPFAM" id="SSF53474">
    <property type="entry name" value="alpha/beta-Hydrolases"/>
    <property type="match status" value="1"/>
</dbReference>
<gene>
    <name evidence="2" type="ORF">AHOG_04560</name>
</gene>
<dbReference type="Proteomes" id="UP000204221">
    <property type="component" value="Chromosome"/>
</dbReference>
<dbReference type="Gene3D" id="3.40.50.1820">
    <property type="entry name" value="alpha/beta hydrolase"/>
    <property type="match status" value="1"/>
</dbReference>
<dbReference type="Pfam" id="PF12697">
    <property type="entry name" value="Abhydrolase_6"/>
    <property type="match status" value="1"/>
</dbReference>
<keyword evidence="3" id="KW-1185">Reference proteome</keyword>
<evidence type="ECO:0000313" key="3">
    <source>
        <dbReference type="Proteomes" id="UP000204221"/>
    </source>
</evidence>
<dbReference type="EMBL" id="CP022521">
    <property type="protein sequence ID" value="ASO18568.1"/>
    <property type="molecule type" value="Genomic_DNA"/>
</dbReference>
<sequence length="332" mass="35343">MGSSRTHRGFLTAFPPIPPEKPVCRSRLRWGTLEGVTVLPASQISPHHAEHVRLPGGSSELAALRARLAGGRNPDATVVLLPGYTGSKEDFAPILDPLAEAGFEAVAVDLPGQFESPGLPERADHRPRPLGEVVAKLVAELRTDGRPLILLGHSYGGVVAREAVVAGAPVDGLVLLCSGPGALPPGPRRQTLDLGEPVLIEHGIEGAQRLREAQDTASPASREQPAELRAFLRRRFLASAPECLLGMADGLRYEPDRVAELRAAVHAAGLPVLVSCGVSDDAWSIDSQRDMARRLDAEFVLIDSASHSPNTENPAGLVTALVPVWRRWLGSD</sequence>
<dbReference type="AlphaFoldDB" id="A0A221VYL0"/>
<dbReference type="InterPro" id="IPR029058">
    <property type="entry name" value="AB_hydrolase_fold"/>
</dbReference>